<dbReference type="HAMAP" id="MF_01482">
    <property type="entry name" value="Mca"/>
    <property type="match status" value="1"/>
</dbReference>
<dbReference type="EMBL" id="CP122566">
    <property type="protein sequence ID" value="WGH94496.1"/>
    <property type="molecule type" value="Genomic_DNA"/>
</dbReference>
<dbReference type="SUPFAM" id="SSF102588">
    <property type="entry name" value="LmbE-like"/>
    <property type="match status" value="1"/>
</dbReference>
<feature type="region of interest" description="Disordered" evidence="3">
    <location>
        <begin position="283"/>
        <end position="303"/>
    </location>
</feature>
<comment type="similarity">
    <text evidence="2">Belongs to the MshB deacetylase family. Mca subfamily.</text>
</comment>
<dbReference type="RefSeq" id="WP_279675444.1">
    <property type="nucleotide sequence ID" value="NZ_CP122563.1"/>
</dbReference>
<dbReference type="InterPro" id="IPR024078">
    <property type="entry name" value="LmbE-like_dom_sf"/>
</dbReference>
<comment type="cofactor">
    <cofactor evidence="2">
        <name>Zn(2+)</name>
        <dbReference type="ChEBI" id="CHEBI:29105"/>
    </cofactor>
    <text evidence="2">Binds 1 zinc ion per subunit.</text>
</comment>
<dbReference type="AlphaFoldDB" id="A0AAJ6AQI0"/>
<dbReference type="PANTHER" id="PTHR12993">
    <property type="entry name" value="N-ACETYLGLUCOSAMINYL-PHOSPHATIDYLINOSITOL DE-N-ACETYLASE-RELATED"/>
    <property type="match status" value="1"/>
</dbReference>
<comment type="catalytic activity">
    <reaction evidence="2">
        <text>mycothiol S-conjugate + H2O = an N-acetyl-L-cysteine-S-conjugate + 1D-myo-inositol 2-amino-2-deoxy-alpha-D-glucopyranoside</text>
        <dbReference type="Rhea" id="RHEA:36543"/>
        <dbReference type="ChEBI" id="CHEBI:15377"/>
        <dbReference type="ChEBI" id="CHEBI:58718"/>
        <dbReference type="ChEBI" id="CHEBI:58886"/>
        <dbReference type="ChEBI" id="CHEBI:59633"/>
        <dbReference type="EC" id="3.5.1.115"/>
    </reaction>
</comment>
<evidence type="ECO:0000256" key="3">
    <source>
        <dbReference type="SAM" id="MobiDB-lite"/>
    </source>
</evidence>
<name>A0AAJ6AQI0_9MICC</name>
<evidence type="ECO:0000256" key="2">
    <source>
        <dbReference type="HAMAP-Rule" id="MF_01482"/>
    </source>
</evidence>
<keyword evidence="2" id="KW-0479">Metal-binding</keyword>
<dbReference type="Proteomes" id="UP001224674">
    <property type="component" value="Chromosome"/>
</dbReference>
<dbReference type="Pfam" id="PF02585">
    <property type="entry name" value="PIG-L"/>
    <property type="match status" value="1"/>
</dbReference>
<dbReference type="InterPro" id="IPR003737">
    <property type="entry name" value="GlcNAc_PI_deacetylase-related"/>
</dbReference>
<dbReference type="GO" id="GO:0010127">
    <property type="term" value="P:mycothiol-dependent detoxification"/>
    <property type="evidence" value="ECO:0007669"/>
    <property type="project" value="UniProtKB-UniRule"/>
</dbReference>
<dbReference type="GeneID" id="83695580"/>
<organism evidence="4 5">
    <name type="scientific">Auritidibacter ignavus</name>
    <dbReference type="NCBI Taxonomy" id="678932"/>
    <lineage>
        <taxon>Bacteria</taxon>
        <taxon>Bacillati</taxon>
        <taxon>Actinomycetota</taxon>
        <taxon>Actinomycetes</taxon>
        <taxon>Micrococcales</taxon>
        <taxon>Micrococcaceae</taxon>
        <taxon>Auritidibacter</taxon>
    </lineage>
</organism>
<sequence>MAVHAHPDDESSKGAAMMAAYEDAGADVMVALCTSGEAGSLLNQHYQGEVARLHRDMTAVRRVEMEESSQALGIDYRWLGFIDSGLPEGDPVPELPYGVFANSDRDTQVAVLVRLIREFRPHVLISYDEIGGYPHPDHLRAHEITVKAYQSSGDPQAYPGTGQAWEVSKLYYDRAFNPDKYFALHKAYEASGQTSPYADRIQWYERLQSGEDPDAWRLTKHQVTTQIPVGNYLDRRDAALRAHATQIDPHGFFFTPHDIVRDAWPWEDYVLIDSRVPTHLPETDLFSGLRTPTPDQADQGKEA</sequence>
<dbReference type="NCBIfam" id="TIGR03446">
    <property type="entry name" value="mycothiol_Mca"/>
    <property type="match status" value="1"/>
</dbReference>
<feature type="binding site" evidence="2">
    <location>
        <position position="138"/>
    </location>
    <ligand>
        <name>Zn(2+)</name>
        <dbReference type="ChEBI" id="CHEBI:29105"/>
    </ligand>
</feature>
<feature type="binding site" evidence="2">
    <location>
        <position position="6"/>
    </location>
    <ligand>
        <name>Zn(2+)</name>
        <dbReference type="ChEBI" id="CHEBI:29105"/>
    </ligand>
</feature>
<keyword evidence="1 2" id="KW-0862">Zinc</keyword>
<reference evidence="4 5" key="1">
    <citation type="submission" date="2023-03" db="EMBL/GenBank/DDBJ databases">
        <title>Complete genome sequences of several Auritidibacter ignavus strains isolated from ear infections.</title>
        <authorList>
            <person name="Baehr T."/>
            <person name="Baumhoegger A.M."/>
        </authorList>
    </citation>
    <scope>NUCLEOTIDE SEQUENCE [LARGE SCALE GENOMIC DNA]</scope>
    <source>
        <strain evidence="4 5">BABAE-6</strain>
    </source>
</reference>
<evidence type="ECO:0000313" key="5">
    <source>
        <dbReference type="Proteomes" id="UP001224674"/>
    </source>
</evidence>
<protein>
    <recommendedName>
        <fullName evidence="2">Mycothiol S-conjugate amidase</fullName>
        <ecNumber evidence="2">3.5.1.115</ecNumber>
    </recommendedName>
</protein>
<dbReference type="Gene3D" id="3.40.50.10320">
    <property type="entry name" value="LmbE-like"/>
    <property type="match status" value="1"/>
</dbReference>
<keyword evidence="2" id="KW-0378">Hydrolase</keyword>
<evidence type="ECO:0000313" key="4">
    <source>
        <dbReference type="EMBL" id="WGH94496.1"/>
    </source>
</evidence>
<dbReference type="GO" id="GO:0016811">
    <property type="term" value="F:hydrolase activity, acting on carbon-nitrogen (but not peptide) bonds, in linear amides"/>
    <property type="evidence" value="ECO:0007669"/>
    <property type="project" value="TreeGrafter"/>
</dbReference>
<keyword evidence="5" id="KW-1185">Reference proteome</keyword>
<feature type="binding site" evidence="2">
    <location>
        <position position="9"/>
    </location>
    <ligand>
        <name>Zn(2+)</name>
        <dbReference type="ChEBI" id="CHEBI:29105"/>
    </ligand>
</feature>
<comment type="function">
    <text evidence="2">A mycothiol (MSH, N-acetylcysteinyl-glucosaminyl-inositol) S-conjugate amidase, it recycles conjugated MSH to the N-acetyl cysteine conjugate (AcCys S-conjugate, a mercapturic acid) and the MSH precursor. Involved in MSH-dependent detoxification of a number of alkylating agents and antibiotics.</text>
</comment>
<comment type="subunit">
    <text evidence="2">Monomer.</text>
</comment>
<accession>A0AAJ6AQI0</accession>
<dbReference type="GO" id="GO:0010126">
    <property type="term" value="P:mycothiol metabolic process"/>
    <property type="evidence" value="ECO:0007669"/>
    <property type="project" value="UniProtKB-UniRule"/>
</dbReference>
<gene>
    <name evidence="2 4" type="primary">mca</name>
    <name evidence="4" type="ORF">QDX21_06110</name>
</gene>
<dbReference type="EC" id="3.5.1.115" evidence="2"/>
<dbReference type="InterPro" id="IPR017811">
    <property type="entry name" value="Mca"/>
</dbReference>
<dbReference type="PANTHER" id="PTHR12993:SF11">
    <property type="entry name" value="N-ACETYLGLUCOSAMINYL-PHOSPHATIDYLINOSITOL DE-N-ACETYLASE"/>
    <property type="match status" value="1"/>
</dbReference>
<proteinExistence type="inferred from homology"/>
<dbReference type="GO" id="GO:0008270">
    <property type="term" value="F:zinc ion binding"/>
    <property type="evidence" value="ECO:0007669"/>
    <property type="project" value="UniProtKB-UniRule"/>
</dbReference>
<evidence type="ECO:0000256" key="1">
    <source>
        <dbReference type="ARBA" id="ARBA00022833"/>
    </source>
</evidence>